<gene>
    <name evidence="3" type="ORF">Lbir_1600</name>
    <name evidence="4" type="ORF">NCTC12437_02203</name>
</gene>
<name>A0A378IB06_9GAMM</name>
<evidence type="ECO:0000256" key="2">
    <source>
        <dbReference type="SAM" id="Phobius"/>
    </source>
</evidence>
<keyword evidence="2" id="KW-0812">Transmembrane</keyword>
<proteinExistence type="predicted"/>
<feature type="transmembrane region" description="Helical" evidence="2">
    <location>
        <begin position="341"/>
        <end position="365"/>
    </location>
</feature>
<dbReference type="RefSeq" id="WP_058523654.1">
    <property type="nucleotide sequence ID" value="NZ_CAAAHV010000008.1"/>
</dbReference>
<feature type="compositionally biased region" description="Basic and acidic residues" evidence="1">
    <location>
        <begin position="429"/>
        <end position="442"/>
    </location>
</feature>
<feature type="compositionally biased region" description="Basic and acidic residues" evidence="1">
    <location>
        <begin position="451"/>
        <end position="466"/>
    </location>
</feature>
<accession>A0A378IB06</accession>
<evidence type="ECO:0000313" key="6">
    <source>
        <dbReference type="Proteomes" id="UP000255066"/>
    </source>
</evidence>
<sequence>MSNSQEQQLHRELSSAAVIKEQLTAITDDFQRKYKDEGARQFAELAHASTDEALDGMLSAKTMDNFLLHEKRLSNLLKNLKKKSNLPDNLEDSLASYRFYRHLMSVLGALRLENAEPLLKHQPQWFIEDLQYQEWEPRLNQLAKLKNENELEVLKSKFFEEILKKDSRMDLANLASLAVMERQIRAFSKQRMAELKQSKKWQHFLQDAGWMGLGLGLVITSSVFGIAFPFLAIPGLVLGAAVVGYSVIDFIKQSREVYSELYPEDKGSHITQEFIEQLKKEYGESLPGINIEVLVKQQMTSDRKWSLEKKLVTGLGYGSSAAGLGLAMLSMAFLFPGFTVPLGVIIAVSVAALVITSFSGVLLGFKVYRENAEYKNREREIKELITEDTQSLAELPLLPQDQFEPSSTARLFQKGIATHVENGESALTDEGHDKIQEREKTPETGNGNAPEIKDEGESEGETQRPH</sequence>
<reference evidence="3 5" key="1">
    <citation type="submission" date="2015-11" db="EMBL/GenBank/DDBJ databases">
        <title>Genomic analysis of 38 Legionella species identifies large and diverse effector repertoires.</title>
        <authorList>
            <person name="Burstein D."/>
            <person name="Amaro F."/>
            <person name="Zusman T."/>
            <person name="Lifshitz Z."/>
            <person name="Cohen O."/>
            <person name="Gilbert J.A."/>
            <person name="Pupko T."/>
            <person name="Shuman H.A."/>
            <person name="Segal G."/>
        </authorList>
    </citation>
    <scope>NUCLEOTIDE SEQUENCE [LARGE SCALE GENOMIC DNA]</scope>
    <source>
        <strain evidence="3 5">CDC#1407-AL-14</strain>
    </source>
</reference>
<dbReference type="AlphaFoldDB" id="A0A378IB06"/>
<dbReference type="EMBL" id="UGNW01000001">
    <property type="protein sequence ID" value="STX32418.1"/>
    <property type="molecule type" value="Genomic_DNA"/>
</dbReference>
<evidence type="ECO:0000256" key="1">
    <source>
        <dbReference type="SAM" id="MobiDB-lite"/>
    </source>
</evidence>
<evidence type="ECO:0000313" key="3">
    <source>
        <dbReference type="EMBL" id="KTC71745.1"/>
    </source>
</evidence>
<dbReference type="Proteomes" id="UP000054735">
    <property type="component" value="Unassembled WGS sequence"/>
</dbReference>
<dbReference type="Proteomes" id="UP000255066">
    <property type="component" value="Unassembled WGS sequence"/>
</dbReference>
<keyword evidence="2" id="KW-1133">Transmembrane helix</keyword>
<dbReference type="EMBL" id="LNXT01000019">
    <property type="protein sequence ID" value="KTC71745.1"/>
    <property type="molecule type" value="Genomic_DNA"/>
</dbReference>
<protein>
    <submittedName>
        <fullName evidence="4">Uncharacterized protein</fullName>
    </submittedName>
</protein>
<reference evidence="4 6" key="2">
    <citation type="submission" date="2018-06" db="EMBL/GenBank/DDBJ databases">
        <authorList>
            <consortium name="Pathogen Informatics"/>
            <person name="Doyle S."/>
        </authorList>
    </citation>
    <scope>NUCLEOTIDE SEQUENCE [LARGE SCALE GENOMIC DNA]</scope>
    <source>
        <strain evidence="4 6">NCTC12437</strain>
    </source>
</reference>
<dbReference type="OrthoDB" id="5638515at2"/>
<feature type="region of interest" description="Disordered" evidence="1">
    <location>
        <begin position="421"/>
        <end position="466"/>
    </location>
</feature>
<feature type="transmembrane region" description="Helical" evidence="2">
    <location>
        <begin position="233"/>
        <end position="251"/>
    </location>
</feature>
<evidence type="ECO:0000313" key="5">
    <source>
        <dbReference type="Proteomes" id="UP000054735"/>
    </source>
</evidence>
<organism evidence="4 6">
    <name type="scientific">Legionella birminghamensis</name>
    <dbReference type="NCBI Taxonomy" id="28083"/>
    <lineage>
        <taxon>Bacteria</taxon>
        <taxon>Pseudomonadati</taxon>
        <taxon>Pseudomonadota</taxon>
        <taxon>Gammaproteobacteria</taxon>
        <taxon>Legionellales</taxon>
        <taxon>Legionellaceae</taxon>
        <taxon>Legionella</taxon>
    </lineage>
</organism>
<feature type="transmembrane region" description="Helical" evidence="2">
    <location>
        <begin position="311"/>
        <end position="335"/>
    </location>
</feature>
<dbReference type="STRING" id="28083.Lbir_1600"/>
<evidence type="ECO:0000313" key="4">
    <source>
        <dbReference type="EMBL" id="STX32418.1"/>
    </source>
</evidence>
<keyword evidence="2" id="KW-0472">Membrane</keyword>
<keyword evidence="5" id="KW-1185">Reference proteome</keyword>